<protein>
    <submittedName>
        <fullName evidence="1">Uncharacterized protein</fullName>
    </submittedName>
</protein>
<evidence type="ECO:0000313" key="2">
    <source>
        <dbReference type="Proteomes" id="UP000467700"/>
    </source>
</evidence>
<reference evidence="1 2" key="1">
    <citation type="submission" date="2020-01" db="EMBL/GenBank/DDBJ databases">
        <authorList>
            <person name="Gupta K D."/>
        </authorList>
    </citation>
    <scope>NUCLEOTIDE SEQUENCE [LARGE SCALE GENOMIC DNA]</scope>
</reference>
<name>A0A8S0XJ42_CYCAE</name>
<evidence type="ECO:0000313" key="1">
    <source>
        <dbReference type="EMBL" id="CAA7257394.1"/>
    </source>
</evidence>
<keyword evidence="2" id="KW-1185">Reference proteome</keyword>
<dbReference type="Proteomes" id="UP000467700">
    <property type="component" value="Unassembled WGS sequence"/>
</dbReference>
<organism evidence="1 2">
    <name type="scientific">Cyclocybe aegerita</name>
    <name type="common">Black poplar mushroom</name>
    <name type="synonym">Agrocybe aegerita</name>
    <dbReference type="NCBI Taxonomy" id="1973307"/>
    <lineage>
        <taxon>Eukaryota</taxon>
        <taxon>Fungi</taxon>
        <taxon>Dikarya</taxon>
        <taxon>Basidiomycota</taxon>
        <taxon>Agaricomycotina</taxon>
        <taxon>Agaricomycetes</taxon>
        <taxon>Agaricomycetidae</taxon>
        <taxon>Agaricales</taxon>
        <taxon>Agaricineae</taxon>
        <taxon>Bolbitiaceae</taxon>
        <taxon>Cyclocybe</taxon>
    </lineage>
</organism>
<proteinExistence type="predicted"/>
<sequence>MSKPLWITCTSSPIPPSVVFQLTLYAGSITSLDELNLPSHMSIAPSNCHSQKPRTNLSDFHVPPPYGYKYKPNRRIDLVMFGFPISHDYLLEYAQRNKICPNHPELSDRQLEMTALHCIVAYAAKRFDAEWSPIDIPKGLKYSTKVNEYAIVIASNRTQAHLDRMKSYPHFRQLATFLGLPPSAATWVFPMYSSERTASDLRNEKNKVV</sequence>
<comment type="caution">
    <text evidence="1">The sequence shown here is derived from an EMBL/GenBank/DDBJ whole genome shotgun (WGS) entry which is preliminary data.</text>
</comment>
<gene>
    <name evidence="1" type="ORF">AAE3_LOCUS536</name>
</gene>
<accession>A0A8S0XJ42</accession>
<dbReference type="EMBL" id="CACVBS010000001">
    <property type="protein sequence ID" value="CAA7257394.1"/>
    <property type="molecule type" value="Genomic_DNA"/>
</dbReference>
<dbReference type="AlphaFoldDB" id="A0A8S0XJ42"/>